<keyword evidence="8 10" id="KW-0103">Bromodomain</keyword>
<dbReference type="Proteomes" id="UP000887568">
    <property type="component" value="Unplaced"/>
</dbReference>
<dbReference type="PANTHER" id="PTHR13793">
    <property type="entry name" value="PHD FINGER PROTEINS"/>
    <property type="match status" value="1"/>
</dbReference>
<dbReference type="PROSITE" id="PS50014">
    <property type="entry name" value="BROMODOMAIN_2"/>
    <property type="match status" value="1"/>
</dbReference>
<dbReference type="SUPFAM" id="SSF63748">
    <property type="entry name" value="Tudor/PWWP/MBT"/>
    <property type="match status" value="1"/>
</dbReference>
<keyword evidence="12" id="KW-0175">Coiled coil</keyword>
<evidence type="ECO:0000256" key="8">
    <source>
        <dbReference type="ARBA" id="ARBA00023117"/>
    </source>
</evidence>
<dbReference type="PROSITE" id="PS50812">
    <property type="entry name" value="PWWP"/>
    <property type="match status" value="1"/>
</dbReference>
<dbReference type="InterPro" id="IPR019786">
    <property type="entry name" value="Zinc_finger_PHD-type_CS"/>
</dbReference>
<dbReference type="GO" id="GO:0008270">
    <property type="term" value="F:zinc ion binding"/>
    <property type="evidence" value="ECO:0007669"/>
    <property type="project" value="UniProtKB-KW"/>
</dbReference>
<dbReference type="InterPro" id="IPR001487">
    <property type="entry name" value="Bromodomain"/>
</dbReference>
<evidence type="ECO:0000259" key="18">
    <source>
        <dbReference type="PROSITE" id="PS51805"/>
    </source>
</evidence>
<dbReference type="SMART" id="SM00293">
    <property type="entry name" value="PWWP"/>
    <property type="match status" value="1"/>
</dbReference>
<dbReference type="RefSeq" id="XP_038073930.1">
    <property type="nucleotide sequence ID" value="XM_038218002.1"/>
</dbReference>
<dbReference type="SMART" id="SM00297">
    <property type="entry name" value="BROMO"/>
    <property type="match status" value="1"/>
</dbReference>
<comment type="subcellular location">
    <subcellularLocation>
        <location evidence="1">Nucleus</location>
    </subcellularLocation>
</comment>
<dbReference type="PRINTS" id="PR00503">
    <property type="entry name" value="BROMODOMAIN"/>
</dbReference>
<name>A0A914BD63_PATMI</name>
<dbReference type="EnsemblMetazoa" id="XM_038218002.1">
    <property type="protein sequence ID" value="XP_038073930.1"/>
    <property type="gene ID" value="LOC119741997"/>
</dbReference>
<dbReference type="PROSITE" id="PS51805">
    <property type="entry name" value="EPHD"/>
    <property type="match status" value="1"/>
</dbReference>
<dbReference type="EnsemblMetazoa" id="XM_038217995.1">
    <property type="protein sequence ID" value="XP_038073923.1"/>
    <property type="gene ID" value="LOC119741997"/>
</dbReference>
<dbReference type="GO" id="GO:0005634">
    <property type="term" value="C:nucleus"/>
    <property type="evidence" value="ECO:0007669"/>
    <property type="project" value="UniProtKB-SubCell"/>
</dbReference>
<feature type="domain" description="PHD-type" evidence="15">
    <location>
        <begin position="265"/>
        <end position="315"/>
    </location>
</feature>
<dbReference type="InterPro" id="IPR050701">
    <property type="entry name" value="Histone_Mod_Regulator"/>
</dbReference>
<dbReference type="Gene3D" id="1.20.920.10">
    <property type="entry name" value="Bromodomain-like"/>
    <property type="match status" value="1"/>
</dbReference>
<dbReference type="InterPro" id="IPR042008">
    <property type="entry name" value="BRPF1_PHD"/>
</dbReference>
<dbReference type="PROSITE" id="PS50157">
    <property type="entry name" value="ZINC_FINGER_C2H2_2"/>
    <property type="match status" value="1"/>
</dbReference>
<dbReference type="PROSITE" id="PS00028">
    <property type="entry name" value="ZINC_FINGER_C2H2_1"/>
    <property type="match status" value="1"/>
</dbReference>
<dbReference type="GeneID" id="119741997"/>
<feature type="region of interest" description="Disordered" evidence="13">
    <location>
        <begin position="123"/>
        <end position="162"/>
    </location>
</feature>
<evidence type="ECO:0000259" key="14">
    <source>
        <dbReference type="PROSITE" id="PS50014"/>
    </source>
</evidence>
<dbReference type="SMART" id="SM00249">
    <property type="entry name" value="PHD"/>
    <property type="match status" value="2"/>
</dbReference>
<feature type="compositionally biased region" description="Basic and acidic residues" evidence="13">
    <location>
        <begin position="815"/>
        <end position="825"/>
    </location>
</feature>
<evidence type="ECO:0000256" key="3">
    <source>
        <dbReference type="ARBA" id="ARBA00022723"/>
    </source>
</evidence>
<feature type="coiled-coil region" evidence="12">
    <location>
        <begin position="564"/>
        <end position="610"/>
    </location>
</feature>
<feature type="domain" description="Bromo" evidence="14">
    <location>
        <begin position="628"/>
        <end position="698"/>
    </location>
</feature>
<keyword evidence="5 11" id="KW-0863">Zinc-finger</keyword>
<protein>
    <recommendedName>
        <fullName evidence="21">Peregrin</fullName>
    </recommendedName>
</protein>
<dbReference type="Pfam" id="PF13831">
    <property type="entry name" value="PHD_2"/>
    <property type="match status" value="1"/>
</dbReference>
<reference evidence="19" key="1">
    <citation type="submission" date="2022-11" db="UniProtKB">
        <authorList>
            <consortium name="EnsemblMetazoa"/>
        </authorList>
    </citation>
    <scope>IDENTIFICATION</scope>
</reference>
<dbReference type="InterPro" id="IPR013083">
    <property type="entry name" value="Znf_RING/FYVE/PHD"/>
</dbReference>
<accession>A0A914BD63</accession>
<dbReference type="SUPFAM" id="SSF47370">
    <property type="entry name" value="Bromodomain"/>
    <property type="match status" value="1"/>
</dbReference>
<keyword evidence="6" id="KW-0862">Zinc</keyword>
<feature type="domain" description="PWWP" evidence="17">
    <location>
        <begin position="1162"/>
        <end position="1241"/>
    </location>
</feature>
<keyword evidence="3" id="KW-0479">Metal-binding</keyword>
<evidence type="ECO:0000259" key="17">
    <source>
        <dbReference type="PROSITE" id="PS50812"/>
    </source>
</evidence>
<sequence length="1295" mass="145893">MPALGFNVKYFCENLRATKPPYECPVNDCGKIYRSHSGIEFHLNNFDHEKAGGNGHSTPMKKGGWRKGRVTNRQNRRSPSPSVIRSPTREALTYAQAQRLVEVDINGLVHRLDIHETIDILTEDEFESETSEEEKNEKPLGKAGKALDHTKQRKEIGSTSSMKLPEASYKILDGYEEPPDAPDRPQAYFRYIEKSREELDEEIEYDMDEEDYAWLDMMNDKRKSDGLTTVSQEIFETLMDRLEKESYFQSQTSGKTDNNQFIDEDAVCCICNDGECQNSNVILFCDMCNLAVHQECYGVPYIPEGQWLCRRCLQSPSRAVDCALCPNKGAAFKQTDDGRWAHVVCALWIPEVGFANTVFLEPIDSIDHIPAARWKLTCYICKQRGVGACIQCHKANCYTAFHVTCAQQAGLFMKMEPIRETNINGTSISIRKTAYCDIHTPPEVEKKPNVNDKIVENDEAGKGLSAKKAKAQSRKNMRKARKILAEKRAAMPIVSMPCIPPQRISKITTKVSLQKKQQFVQRLIGYWTLKRQSRNGVPLLRRLQAHHHSQRNKDSVPLRENQKANKLKEQLKYWQRLRHDLERARLLVELIRKREKLKREQIKLNQMTIEMQLQPFNILLRNTLDQLVERDPTRIFAEPVSVEEAPDYFQVIKHPMDFSTMRSKVTGHEYRTIDEFEKDFDLVIKNCMTYNSKDTVFYRAAVKLRDMGGAVIRNAKRIVEKIGYDPTTGFHAEKAPLYKETELKLDDFDTALSPAHRADMSLEEQLRELLEKLDMTCTIKHGAARTKRTKQLRKEINVIRRKLAQQRNQANKAESPTKKDGDKRKGSSSADGVSNDEGSDCPATSESVEPPKLSPTRPAQIVGRSKSSPTRASPTRPLPRTPGRGRGRGRQRVSRSMSEPHPGGGDCAPTLMPNEVSETTATPNKSPSHSSDKSPSPGGVGRRTSVLFRKAGRGKPAGSPGSRRGGRLGKRSLSMDTENTTRGTRRAIQEGSLHIETEYEGNLPTTSSVVNENHTRKRSRSLSASNADCSPAKRLLESNASSNLPNGFEGDKPMGDSFTTYRSGHNRTRSSSDSESTSSTSSTSSGSISESTSTMGEGHRHRRHHGRLNLPEDSSGDTSCGESTSTTSRHRHHGAGPYLREKRGKTRSTSWNSDEDDIPLSPLDLVWAKCRGYPSYPALIINPKMPRSGFFHNGVPIPVPPMEVLNQRAVIDEHLYLVLFFDNKRTWQWLPRSKLEPLGVDSGLDQVKLLEGRKSAVRKSVQQAYDRALKHRCRVTGEVMEVSTSESSDGLGDRP</sequence>
<dbReference type="InterPro" id="IPR013087">
    <property type="entry name" value="Znf_C2H2_type"/>
</dbReference>
<keyword evidence="20" id="KW-1185">Reference proteome</keyword>
<evidence type="ECO:0000259" key="16">
    <source>
        <dbReference type="PROSITE" id="PS50157"/>
    </source>
</evidence>
<dbReference type="Pfam" id="PF00855">
    <property type="entry name" value="PWWP"/>
    <property type="match status" value="1"/>
</dbReference>
<feature type="region of interest" description="Disordered" evidence="13">
    <location>
        <begin position="50"/>
        <end position="87"/>
    </location>
</feature>
<dbReference type="OMA" id="XRSLLMP"/>
<dbReference type="InterPro" id="IPR000313">
    <property type="entry name" value="PWWP_dom"/>
</dbReference>
<dbReference type="FunFam" id="3.30.40.10:FF:000008">
    <property type="entry name" value="Bromodomain containing 1, isoform CRA_a"/>
    <property type="match status" value="1"/>
</dbReference>
<feature type="region of interest" description="Disordered" evidence="13">
    <location>
        <begin position="803"/>
        <end position="1155"/>
    </location>
</feature>
<evidence type="ECO:0000256" key="4">
    <source>
        <dbReference type="ARBA" id="ARBA00022737"/>
    </source>
</evidence>
<feature type="compositionally biased region" description="Polar residues" evidence="13">
    <location>
        <begin position="1116"/>
        <end position="1127"/>
    </location>
</feature>
<keyword evidence="9" id="KW-0539">Nucleus</keyword>
<evidence type="ECO:0000256" key="13">
    <source>
        <dbReference type="SAM" id="MobiDB-lite"/>
    </source>
</evidence>
<evidence type="ECO:0000256" key="12">
    <source>
        <dbReference type="SAM" id="Coils"/>
    </source>
</evidence>
<dbReference type="RefSeq" id="XP_038073941.1">
    <property type="nucleotide sequence ID" value="XM_038218013.1"/>
</dbReference>
<dbReference type="CDD" id="cd15676">
    <property type="entry name" value="PHD_BRPF1"/>
    <property type="match status" value="1"/>
</dbReference>
<organism evidence="19 20">
    <name type="scientific">Patiria miniata</name>
    <name type="common">Bat star</name>
    <name type="synonym">Asterina miniata</name>
    <dbReference type="NCBI Taxonomy" id="46514"/>
    <lineage>
        <taxon>Eukaryota</taxon>
        <taxon>Metazoa</taxon>
        <taxon>Echinodermata</taxon>
        <taxon>Eleutherozoa</taxon>
        <taxon>Asterozoa</taxon>
        <taxon>Asteroidea</taxon>
        <taxon>Valvatacea</taxon>
        <taxon>Valvatida</taxon>
        <taxon>Asterinidae</taxon>
        <taxon>Patiria</taxon>
    </lineage>
</organism>
<dbReference type="InterPro" id="IPR001965">
    <property type="entry name" value="Znf_PHD"/>
</dbReference>
<evidence type="ECO:0000256" key="7">
    <source>
        <dbReference type="ARBA" id="ARBA00022990"/>
    </source>
</evidence>
<evidence type="ECO:0000256" key="11">
    <source>
        <dbReference type="PROSITE-ProRule" id="PRU00042"/>
    </source>
</evidence>
<evidence type="ECO:0000256" key="6">
    <source>
        <dbReference type="ARBA" id="ARBA00022833"/>
    </source>
</evidence>
<feature type="compositionally biased region" description="Low complexity" evidence="13">
    <location>
        <begin position="1071"/>
        <end position="1094"/>
    </location>
</feature>
<dbReference type="PROSITE" id="PS00633">
    <property type="entry name" value="BROMODOMAIN_1"/>
    <property type="match status" value="1"/>
</dbReference>
<keyword evidence="4" id="KW-0677">Repeat</keyword>
<evidence type="ECO:0000313" key="19">
    <source>
        <dbReference type="EnsemblMetazoa" id="XP_038073941.1"/>
    </source>
</evidence>
<dbReference type="Pfam" id="PF00439">
    <property type="entry name" value="Bromodomain"/>
    <property type="match status" value="1"/>
</dbReference>
<evidence type="ECO:0000256" key="1">
    <source>
        <dbReference type="ARBA" id="ARBA00004123"/>
    </source>
</evidence>
<feature type="compositionally biased region" description="Polar residues" evidence="13">
    <location>
        <begin position="1003"/>
        <end position="1012"/>
    </location>
</feature>
<dbReference type="GO" id="GO:0006357">
    <property type="term" value="P:regulation of transcription by RNA polymerase II"/>
    <property type="evidence" value="ECO:0007669"/>
    <property type="project" value="TreeGrafter"/>
</dbReference>
<proteinExistence type="predicted"/>
<dbReference type="Pfam" id="PF10513">
    <property type="entry name" value="EPL1"/>
    <property type="match status" value="1"/>
</dbReference>
<dbReference type="FunFam" id="2.30.30.140:FF:000008">
    <property type="entry name" value="Bromodomain containing 1, isoform CRA_b"/>
    <property type="match status" value="1"/>
</dbReference>
<dbReference type="OrthoDB" id="20839at2759"/>
<dbReference type="SUPFAM" id="SSF57903">
    <property type="entry name" value="FYVE/PHD zinc finger"/>
    <property type="match status" value="1"/>
</dbReference>
<keyword evidence="7" id="KW-0007">Acetylation</keyword>
<evidence type="ECO:0000256" key="5">
    <source>
        <dbReference type="ARBA" id="ARBA00022771"/>
    </source>
</evidence>
<feature type="compositionally biased region" description="Low complexity" evidence="13">
    <location>
        <begin position="923"/>
        <end position="937"/>
    </location>
</feature>
<evidence type="ECO:0000256" key="10">
    <source>
        <dbReference type="PROSITE-ProRule" id="PRU00035"/>
    </source>
</evidence>
<keyword evidence="2" id="KW-0597">Phosphoprotein</keyword>
<evidence type="ECO:0000256" key="2">
    <source>
        <dbReference type="ARBA" id="ARBA00022553"/>
    </source>
</evidence>
<dbReference type="InterPro" id="IPR042061">
    <property type="entry name" value="Peregrin_ePHD"/>
</dbReference>
<dbReference type="InterPro" id="IPR019542">
    <property type="entry name" value="Enhancer_polycomb-like_N"/>
</dbReference>
<evidence type="ECO:0008006" key="21">
    <source>
        <dbReference type="Google" id="ProtNLM"/>
    </source>
</evidence>
<dbReference type="PANTHER" id="PTHR13793:SF107">
    <property type="entry name" value="BROMODOMAIN-CONTAINING PROTEIN HOMOLOG"/>
    <property type="match status" value="1"/>
</dbReference>
<dbReference type="PROSITE" id="PS01359">
    <property type="entry name" value="ZF_PHD_1"/>
    <property type="match status" value="1"/>
</dbReference>
<dbReference type="InterPro" id="IPR018359">
    <property type="entry name" value="Bromodomain_CS"/>
</dbReference>
<dbReference type="InterPro" id="IPR019787">
    <property type="entry name" value="Znf_PHD-finger"/>
</dbReference>
<feature type="domain" description="C2H2-type" evidence="16">
    <location>
        <begin position="22"/>
        <end position="51"/>
    </location>
</feature>
<dbReference type="InterPro" id="IPR036427">
    <property type="entry name" value="Bromodomain-like_sf"/>
</dbReference>
<dbReference type="Gene3D" id="3.30.40.10">
    <property type="entry name" value="Zinc/RING finger domain, C3HC4 (zinc finger)"/>
    <property type="match status" value="2"/>
</dbReference>
<dbReference type="RefSeq" id="XP_038073923.1">
    <property type="nucleotide sequence ID" value="XM_038217995.1"/>
</dbReference>
<feature type="compositionally biased region" description="Basic residues" evidence="13">
    <location>
        <begin position="63"/>
        <end position="76"/>
    </location>
</feature>
<feature type="compositionally biased region" description="Acidic residues" evidence="13">
    <location>
        <begin position="123"/>
        <end position="132"/>
    </location>
</feature>
<evidence type="ECO:0000313" key="20">
    <source>
        <dbReference type="Proteomes" id="UP000887568"/>
    </source>
</evidence>
<feature type="compositionally biased region" description="Basic residues" evidence="13">
    <location>
        <begin position="883"/>
        <end position="893"/>
    </location>
</feature>
<dbReference type="InterPro" id="IPR011011">
    <property type="entry name" value="Znf_FYVE_PHD"/>
</dbReference>
<dbReference type="PROSITE" id="PS50016">
    <property type="entry name" value="ZF_PHD_2"/>
    <property type="match status" value="1"/>
</dbReference>
<dbReference type="FunFam" id="3.30.40.10:FF:000007">
    <property type="entry name" value="Bromodomain containing 1, isoform CRA_b"/>
    <property type="match status" value="1"/>
</dbReference>
<evidence type="ECO:0000259" key="15">
    <source>
        <dbReference type="PROSITE" id="PS50016"/>
    </source>
</evidence>
<dbReference type="CDD" id="cd15701">
    <property type="entry name" value="ePHD_BRPF1"/>
    <property type="match status" value="1"/>
</dbReference>
<dbReference type="EnsemblMetazoa" id="XM_038218013.1">
    <property type="protein sequence ID" value="XP_038073941.1"/>
    <property type="gene ID" value="LOC119741997"/>
</dbReference>
<feature type="compositionally biased region" description="Polar residues" evidence="13">
    <location>
        <begin position="805"/>
        <end position="814"/>
    </location>
</feature>
<feature type="domain" description="PHD-type" evidence="18">
    <location>
        <begin position="319"/>
        <end position="440"/>
    </location>
</feature>
<feature type="compositionally biased region" description="Low complexity" evidence="13">
    <location>
        <begin position="77"/>
        <end position="86"/>
    </location>
</feature>
<evidence type="ECO:0000256" key="9">
    <source>
        <dbReference type="ARBA" id="ARBA00023242"/>
    </source>
</evidence>
<dbReference type="InterPro" id="IPR034732">
    <property type="entry name" value="EPHD"/>
</dbReference>
<feature type="compositionally biased region" description="Basic and acidic residues" evidence="13">
    <location>
        <begin position="133"/>
        <end position="156"/>
    </location>
</feature>
<dbReference type="Pfam" id="PF13832">
    <property type="entry name" value="zf-HC5HC2H_2"/>
    <property type="match status" value="1"/>
</dbReference>
<dbReference type="Gene3D" id="2.30.30.140">
    <property type="match status" value="1"/>
</dbReference>